<keyword evidence="6" id="KW-0282">Flagellum</keyword>
<dbReference type="Pfam" id="PF22692">
    <property type="entry name" value="LlgE_F_G_D1"/>
    <property type="match status" value="1"/>
</dbReference>
<dbReference type="SUPFAM" id="SSF117143">
    <property type="entry name" value="Flagellar hook protein flgE"/>
    <property type="match status" value="1"/>
</dbReference>
<protein>
    <submittedName>
        <fullName evidence="6">Flagellar basal body rod protein FlgG</fullName>
    </submittedName>
</protein>
<evidence type="ECO:0000259" key="5">
    <source>
        <dbReference type="Pfam" id="PF22692"/>
    </source>
</evidence>
<dbReference type="PANTHER" id="PTHR30435:SF19">
    <property type="entry name" value="FLAGELLAR BASAL-BODY ROD PROTEIN FLGG"/>
    <property type="match status" value="1"/>
</dbReference>
<dbReference type="PANTHER" id="PTHR30435">
    <property type="entry name" value="FLAGELLAR PROTEIN"/>
    <property type="match status" value="1"/>
</dbReference>
<dbReference type="NCBIfam" id="TIGR03506">
    <property type="entry name" value="FlgEFG_subfam"/>
    <property type="match status" value="1"/>
</dbReference>
<dbReference type="GO" id="GO:0009425">
    <property type="term" value="C:bacterial-type flagellum basal body"/>
    <property type="evidence" value="ECO:0007669"/>
    <property type="project" value="UniProtKB-SubCell"/>
</dbReference>
<comment type="similarity">
    <text evidence="1 2">Belongs to the flagella basal body rod proteins family.</text>
</comment>
<accession>A0A923EA87</accession>
<evidence type="ECO:0000313" key="6">
    <source>
        <dbReference type="EMBL" id="MBC2396663.1"/>
    </source>
</evidence>
<evidence type="ECO:0000313" key="7">
    <source>
        <dbReference type="Proteomes" id="UP000563151"/>
    </source>
</evidence>
<reference evidence="6 7" key="1">
    <citation type="submission" date="2020-04" db="EMBL/GenBank/DDBJ databases">
        <title>Genomic insights into acetone-butanol-ethanol (ABE) fermentation by sequencing solventogenic clostridia strains.</title>
        <authorList>
            <person name="Brown S."/>
        </authorList>
    </citation>
    <scope>NUCLEOTIDE SEQUENCE [LARGE SCALE GENOMIC DNA]</scope>
    <source>
        <strain evidence="6 7">DJ011</strain>
    </source>
</reference>
<feature type="domain" description="Flagellar hook protein FlgE/F/G-like D1" evidence="5">
    <location>
        <begin position="96"/>
        <end position="151"/>
    </location>
</feature>
<comment type="caution">
    <text evidence="6">The sequence shown here is derived from an EMBL/GenBank/DDBJ whole genome shotgun (WGS) entry which is preliminary data.</text>
</comment>
<keyword evidence="7" id="KW-1185">Reference proteome</keyword>
<sequence length="266" mass="29416">MIRSLYTAVSGMITQEAKQDVITSNLANVNTVGFKVDNMAAKEFDQVLLYNYDKIVGGKNVRQDIGTISLGSKIDDVVTNFTQGMIQKTDKPFDFAIEGGGFFVVQRNDGVATNNYYTRDGHFHLNSKGFLVNDSGDNVMGRNVQSGALEPIKLTGDEATADSNGNISINNRPTYKLQLVDFRGNNAANDYKSLKKVGDNLYSGNNAREYNDITVRQYNLEKSNVNVAREIMDMMTVMRTFETTSKVIQTIDETLGKAVNEVGSVR</sequence>
<feature type="domain" description="Flagellar basal body rod protein N-terminal" evidence="3">
    <location>
        <begin position="5"/>
        <end position="35"/>
    </location>
</feature>
<keyword evidence="6" id="KW-0969">Cilium</keyword>
<evidence type="ECO:0000256" key="2">
    <source>
        <dbReference type="RuleBase" id="RU362116"/>
    </source>
</evidence>
<dbReference type="Proteomes" id="UP000563151">
    <property type="component" value="Unassembled WGS sequence"/>
</dbReference>
<organism evidence="6 7">
    <name type="scientific">Clostridium tetanomorphum</name>
    <dbReference type="NCBI Taxonomy" id="1553"/>
    <lineage>
        <taxon>Bacteria</taxon>
        <taxon>Bacillati</taxon>
        <taxon>Bacillota</taxon>
        <taxon>Clostridia</taxon>
        <taxon>Eubacteriales</taxon>
        <taxon>Clostridiaceae</taxon>
        <taxon>Clostridium</taxon>
    </lineage>
</organism>
<proteinExistence type="inferred from homology"/>
<dbReference type="Pfam" id="PF00460">
    <property type="entry name" value="Flg_bb_rod"/>
    <property type="match status" value="1"/>
</dbReference>
<keyword evidence="6" id="KW-0966">Cell projection</keyword>
<dbReference type="EMBL" id="JAAZWO010000002">
    <property type="protein sequence ID" value="MBC2396663.1"/>
    <property type="molecule type" value="Genomic_DNA"/>
</dbReference>
<name>A0A923EA87_CLOTT</name>
<dbReference type="InterPro" id="IPR020013">
    <property type="entry name" value="Flagellar_FlgE/F/G"/>
</dbReference>
<dbReference type="InterPro" id="IPR010930">
    <property type="entry name" value="Flg_bb/hook_C_dom"/>
</dbReference>
<feature type="domain" description="Flagellar basal-body/hook protein C-terminal" evidence="4">
    <location>
        <begin position="217"/>
        <end position="260"/>
    </location>
</feature>
<dbReference type="Pfam" id="PF06429">
    <property type="entry name" value="Flg_bbr_C"/>
    <property type="match status" value="1"/>
</dbReference>
<comment type="subcellular location">
    <subcellularLocation>
        <location evidence="2">Bacterial flagellum basal body</location>
    </subcellularLocation>
</comment>
<dbReference type="PROSITE" id="PS00588">
    <property type="entry name" value="FLAGELLA_BB_ROD"/>
    <property type="match status" value="1"/>
</dbReference>
<dbReference type="InterPro" id="IPR019776">
    <property type="entry name" value="Flagellar_basal_body_rod_CS"/>
</dbReference>
<gene>
    <name evidence="6" type="ORF">HGG79_02560</name>
</gene>
<evidence type="ECO:0000256" key="1">
    <source>
        <dbReference type="ARBA" id="ARBA00009677"/>
    </source>
</evidence>
<evidence type="ECO:0000259" key="4">
    <source>
        <dbReference type="Pfam" id="PF06429"/>
    </source>
</evidence>
<dbReference type="RefSeq" id="WP_035152098.1">
    <property type="nucleotide sequence ID" value="NZ_JAAZWO010000002.1"/>
</dbReference>
<dbReference type="AlphaFoldDB" id="A0A923EA87"/>
<evidence type="ECO:0000259" key="3">
    <source>
        <dbReference type="Pfam" id="PF00460"/>
    </source>
</evidence>
<keyword evidence="2" id="KW-0975">Bacterial flagellum</keyword>
<dbReference type="InterPro" id="IPR053967">
    <property type="entry name" value="LlgE_F_G-like_D1"/>
</dbReference>
<dbReference type="InterPro" id="IPR037925">
    <property type="entry name" value="FlgE/F/G-like"/>
</dbReference>
<dbReference type="GO" id="GO:0071978">
    <property type="term" value="P:bacterial-type flagellum-dependent swarming motility"/>
    <property type="evidence" value="ECO:0007669"/>
    <property type="project" value="TreeGrafter"/>
</dbReference>
<dbReference type="InterPro" id="IPR001444">
    <property type="entry name" value="Flag_bb_rod_N"/>
</dbReference>